<evidence type="ECO:0000313" key="1">
    <source>
        <dbReference type="EMBL" id="NML65786.1"/>
    </source>
</evidence>
<proteinExistence type="predicted"/>
<gene>
    <name evidence="1" type="ORF">HHL22_11275</name>
</gene>
<name>A0A7Y0AEA0_9BACT</name>
<organism evidence="1 2">
    <name type="scientific">Hymenobacter polaris</name>
    <dbReference type="NCBI Taxonomy" id="2682546"/>
    <lineage>
        <taxon>Bacteria</taxon>
        <taxon>Pseudomonadati</taxon>
        <taxon>Bacteroidota</taxon>
        <taxon>Cytophagia</taxon>
        <taxon>Cytophagales</taxon>
        <taxon>Hymenobacteraceae</taxon>
        <taxon>Hymenobacter</taxon>
    </lineage>
</organism>
<comment type="caution">
    <text evidence="1">The sequence shown here is derived from an EMBL/GenBank/DDBJ whole genome shotgun (WGS) entry which is preliminary data.</text>
</comment>
<evidence type="ECO:0000313" key="2">
    <source>
        <dbReference type="Proteomes" id="UP000559626"/>
    </source>
</evidence>
<protein>
    <submittedName>
        <fullName evidence="1">Uncharacterized protein</fullName>
    </submittedName>
</protein>
<dbReference type="Proteomes" id="UP000559626">
    <property type="component" value="Unassembled WGS sequence"/>
</dbReference>
<keyword evidence="2" id="KW-1185">Reference proteome</keyword>
<accession>A0A7Y0AEA0</accession>
<reference evidence="1 2" key="1">
    <citation type="submission" date="2020-04" db="EMBL/GenBank/DDBJ databases">
        <title>Hymenobacter polaris sp. nov., isolated from Arctic soil.</title>
        <authorList>
            <person name="Dahal R.H."/>
        </authorList>
    </citation>
    <scope>NUCLEOTIDE SEQUENCE [LARGE SCALE GENOMIC DNA]</scope>
    <source>
        <strain evidence="1 2">RP-2-7</strain>
    </source>
</reference>
<sequence length="82" mass="9370">MLLTLRVILVDEPLPHYMKQMTIPAESAEHLRLAIAEYDLLEAALPEDSLWSTEDYAELQQICTKLVRIIRPFSTSISNEIA</sequence>
<dbReference type="RefSeq" id="WP_169531334.1">
    <property type="nucleotide sequence ID" value="NZ_JABBGH010000002.1"/>
</dbReference>
<dbReference type="EMBL" id="JABBGH010000002">
    <property type="protein sequence ID" value="NML65786.1"/>
    <property type="molecule type" value="Genomic_DNA"/>
</dbReference>
<dbReference type="AlphaFoldDB" id="A0A7Y0AEA0"/>